<keyword evidence="2" id="KW-1185">Reference proteome</keyword>
<dbReference type="RefSeq" id="WP_216438704.1">
    <property type="nucleotide sequence ID" value="NZ_JAHLQF010000002.1"/>
</dbReference>
<dbReference type="Proteomes" id="UP000726170">
    <property type="component" value="Unassembled WGS sequence"/>
</dbReference>
<sequence>MSDLLCYICDVEILSEFKSPQDEFGHLAYSITGKTFAKEGTGSEYILLEDGSVGFWGSEGESGRIADSLYDFFVFMVNCPFWRDYLNAASYQNMERLQSFAKELMEEHRQMVEEDMDMDLDETQKELAEGLSIPLDNDISNVLMKFYHSATREPRLITTYTENDGSTHSNTGSLFESKGIVRF</sequence>
<evidence type="ECO:0008006" key="3">
    <source>
        <dbReference type="Google" id="ProtNLM"/>
    </source>
</evidence>
<name>A0ABS6EG68_9CLOT</name>
<dbReference type="EMBL" id="JAHLQF010000002">
    <property type="protein sequence ID" value="MBU5484216.1"/>
    <property type="molecule type" value="Genomic_DNA"/>
</dbReference>
<gene>
    <name evidence="1" type="ORF">KQI86_07725</name>
</gene>
<protein>
    <recommendedName>
        <fullName evidence="3">DUF4375 domain-containing protein</fullName>
    </recommendedName>
</protein>
<organism evidence="1 2">
    <name type="scientific">Clostridium mobile</name>
    <dbReference type="NCBI Taxonomy" id="2841512"/>
    <lineage>
        <taxon>Bacteria</taxon>
        <taxon>Bacillati</taxon>
        <taxon>Bacillota</taxon>
        <taxon>Clostridia</taxon>
        <taxon>Eubacteriales</taxon>
        <taxon>Clostridiaceae</taxon>
        <taxon>Clostridium</taxon>
    </lineage>
</organism>
<comment type="caution">
    <text evidence="1">The sequence shown here is derived from an EMBL/GenBank/DDBJ whole genome shotgun (WGS) entry which is preliminary data.</text>
</comment>
<reference evidence="1 2" key="1">
    <citation type="submission" date="2021-06" db="EMBL/GenBank/DDBJ databases">
        <authorList>
            <person name="Sun Q."/>
            <person name="Li D."/>
        </authorList>
    </citation>
    <scope>NUCLEOTIDE SEQUENCE [LARGE SCALE GENOMIC DNA]</scope>
    <source>
        <strain evidence="1 2">MSJ-11</strain>
    </source>
</reference>
<proteinExistence type="predicted"/>
<evidence type="ECO:0000313" key="2">
    <source>
        <dbReference type="Proteomes" id="UP000726170"/>
    </source>
</evidence>
<accession>A0ABS6EG68</accession>
<evidence type="ECO:0000313" key="1">
    <source>
        <dbReference type="EMBL" id="MBU5484216.1"/>
    </source>
</evidence>